<dbReference type="GO" id="GO:0006979">
    <property type="term" value="P:response to oxidative stress"/>
    <property type="evidence" value="ECO:0007669"/>
    <property type="project" value="InterPro"/>
</dbReference>
<dbReference type="InParanoid" id="A0A5K4FEI9"/>
<dbReference type="ExpressionAtlas" id="A0A5K4FEI9">
    <property type="expression patterns" value="baseline"/>
</dbReference>
<comment type="similarity">
    <text evidence="1">Belongs to the glutathione peroxidase family.</text>
</comment>
<dbReference type="Pfam" id="PF00255">
    <property type="entry name" value="GSHPx"/>
    <property type="match status" value="1"/>
</dbReference>
<evidence type="ECO:0000256" key="3">
    <source>
        <dbReference type="ARBA" id="ARBA00023002"/>
    </source>
</evidence>
<keyword evidence="4" id="KW-0732">Signal</keyword>
<evidence type="ECO:0000256" key="1">
    <source>
        <dbReference type="ARBA" id="ARBA00006926"/>
    </source>
</evidence>
<name>A0A5K4FEI9_SCHMA</name>
<protein>
    <submittedName>
        <fullName evidence="6">Glutathione peroxidase</fullName>
    </submittedName>
</protein>
<keyword evidence="5" id="KW-1185">Reference proteome</keyword>
<reference evidence="5" key="1">
    <citation type="journal article" date="2012" name="PLoS Negl. Trop. Dis.">
        <title>A systematically improved high quality genome and transcriptome of the human blood fluke Schistosoma mansoni.</title>
        <authorList>
            <person name="Protasio A.V."/>
            <person name="Tsai I.J."/>
            <person name="Babbage A."/>
            <person name="Nichol S."/>
            <person name="Hunt M."/>
            <person name="Aslett M.A."/>
            <person name="De Silva N."/>
            <person name="Velarde G.S."/>
            <person name="Anderson T.J."/>
            <person name="Clark R.C."/>
            <person name="Davidson C."/>
            <person name="Dillon G.P."/>
            <person name="Holroyd N.E."/>
            <person name="LoVerde P.T."/>
            <person name="Lloyd C."/>
            <person name="McQuillan J."/>
            <person name="Oliveira G."/>
            <person name="Otto T.D."/>
            <person name="Parker-Manuel S.J."/>
            <person name="Quail M.A."/>
            <person name="Wilson R.A."/>
            <person name="Zerlotini A."/>
            <person name="Dunne D.W."/>
            <person name="Berriman M."/>
        </authorList>
    </citation>
    <scope>NUCLEOTIDE SEQUENCE [LARGE SCALE GENOMIC DNA]</scope>
    <source>
        <strain evidence="5">Puerto Rican</strain>
    </source>
</reference>
<dbReference type="PROSITE" id="PS51355">
    <property type="entry name" value="GLUTATHIONE_PEROXID_3"/>
    <property type="match status" value="1"/>
</dbReference>
<dbReference type="Proteomes" id="UP000008854">
    <property type="component" value="Unassembled WGS sequence"/>
</dbReference>
<dbReference type="WBParaSite" id="Smp_342030.1">
    <property type="protein sequence ID" value="Smp_342030.1"/>
    <property type="gene ID" value="Smp_342030"/>
</dbReference>
<sequence>MFDRFTSLLSLIIFLANSEACMRSPASGKIYDFTVTDIDGNEVQLKKYLNKVCIIVNVATE</sequence>
<feature type="signal peptide" evidence="4">
    <location>
        <begin position="1"/>
        <end position="20"/>
    </location>
</feature>
<dbReference type="InterPro" id="IPR036249">
    <property type="entry name" value="Thioredoxin-like_sf"/>
</dbReference>
<evidence type="ECO:0000313" key="6">
    <source>
        <dbReference type="WBParaSite" id="Smp_342030.1"/>
    </source>
</evidence>
<evidence type="ECO:0000256" key="4">
    <source>
        <dbReference type="SAM" id="SignalP"/>
    </source>
</evidence>
<feature type="chain" id="PRO_5024411728" evidence="4">
    <location>
        <begin position="21"/>
        <end position="61"/>
    </location>
</feature>
<dbReference type="SUPFAM" id="SSF52833">
    <property type="entry name" value="Thioredoxin-like"/>
    <property type="match status" value="1"/>
</dbReference>
<evidence type="ECO:0000256" key="2">
    <source>
        <dbReference type="ARBA" id="ARBA00022559"/>
    </source>
</evidence>
<dbReference type="Gene3D" id="3.40.30.10">
    <property type="entry name" value="Glutaredoxin"/>
    <property type="match status" value="1"/>
</dbReference>
<dbReference type="GO" id="GO:0004601">
    <property type="term" value="F:peroxidase activity"/>
    <property type="evidence" value="ECO:0007669"/>
    <property type="project" value="UniProtKB-KW"/>
</dbReference>
<evidence type="ECO:0000313" key="5">
    <source>
        <dbReference type="Proteomes" id="UP000008854"/>
    </source>
</evidence>
<dbReference type="STRING" id="6183.A0A5K4FEI9"/>
<dbReference type="InterPro" id="IPR000889">
    <property type="entry name" value="Glutathione_peroxidase"/>
</dbReference>
<accession>A0A5K4FEI9</accession>
<organism evidence="5 6">
    <name type="scientific">Schistosoma mansoni</name>
    <name type="common">Blood fluke</name>
    <dbReference type="NCBI Taxonomy" id="6183"/>
    <lineage>
        <taxon>Eukaryota</taxon>
        <taxon>Metazoa</taxon>
        <taxon>Spiralia</taxon>
        <taxon>Lophotrochozoa</taxon>
        <taxon>Platyhelminthes</taxon>
        <taxon>Trematoda</taxon>
        <taxon>Digenea</taxon>
        <taxon>Strigeidida</taxon>
        <taxon>Schistosomatoidea</taxon>
        <taxon>Schistosomatidae</taxon>
        <taxon>Schistosoma</taxon>
    </lineage>
</organism>
<keyword evidence="3" id="KW-0560">Oxidoreductase</keyword>
<reference evidence="6" key="2">
    <citation type="submission" date="2019-11" db="UniProtKB">
        <authorList>
            <consortium name="WormBaseParasite"/>
        </authorList>
    </citation>
    <scope>IDENTIFICATION</scope>
    <source>
        <strain evidence="6">Puerto Rican</strain>
    </source>
</reference>
<dbReference type="AlphaFoldDB" id="A0A5K4FEI9"/>
<proteinExistence type="inferred from homology"/>
<keyword evidence="2" id="KW-0575">Peroxidase</keyword>